<comment type="similarity">
    <text evidence="10">Belongs to the TonB-dependent receptor family.</text>
</comment>
<keyword evidence="7 10" id="KW-0472">Membrane</keyword>
<evidence type="ECO:0000313" key="14">
    <source>
        <dbReference type="EMBL" id="BDV34933.1"/>
    </source>
</evidence>
<dbReference type="Proteomes" id="UP001317629">
    <property type="component" value="Chromosome"/>
</dbReference>
<evidence type="ECO:0000256" key="1">
    <source>
        <dbReference type="ARBA" id="ARBA00004571"/>
    </source>
</evidence>
<sequence>MSPFRLRRLLALAAIVGVVVPNGPAFAQRALPTIEVGAAHRQRTTAPRRDVAAMPRQAPVSPQAAPAPSESTADKQTARLDRLLPKTGANVYRLDRSAIESLPQGNQATLDQILLQSPGVTQDSAAGGNFHVRNEHGNVQYRVNGILLPDGVSGGFSQVMDTGFIGSVSLITGALPAQYGLRTAGVVDIVSRPPPPTPGGNVSIYGGSHATGQSAFDYGAQGGRWEAFASGRLTMNNLGLQNTTPGHEALHDRTRQGRFFGFASYAIDESTKLSFITGTSVVGYQIPNNPGQPPQFAPYGVNWFDSGKLNENQVERTYYNVLALSKSTAELDAQISYFSRYSAVHYVPDAIGDLIFNGVASDVYRAGLVNGLQGDAAYRLGDHTLRGGFTVSGEQTKVINSSLVFPLDADGNPGNTPIGAYDPNIKLGWLAGVYAQDEWKLTDNLTLNAGLRFDQMWQFVTANQLSPRASLVFKPVEGTEFHVGYARYFTPPAQALAAPTNLAVYANTTQQAEIPLSSPVRPERAHYIDVGVTQRLTPQLEAGVDFYYKRARNLLDDGQFGQAYVQTAFNYARAYNTGVELKALFRDGDFRAYANLAWARQRATQVTSNQFLFGSDEIDYISGHYIYTDHAQTLSGSAGASYVFWGTRGSVSMIYGSGLRSGFANTTHASPYTQLNLGLAREIGTVFDRPLTLRFDIVNLLDHAYQLRDGSGIGVFAPQYGPRRGFFVGLKQAF</sequence>
<keyword evidence="3 10" id="KW-1134">Transmembrane beta strand</keyword>
<dbReference type="PROSITE" id="PS52016">
    <property type="entry name" value="TONB_DEPENDENT_REC_3"/>
    <property type="match status" value="1"/>
</dbReference>
<reference evidence="14 15" key="1">
    <citation type="journal article" date="2023" name="Int. J. Syst. Evol. Microbiol.">
        <title>Methylocystis iwaonis sp. nov., a type II methane-oxidizing bacterium from surface soil of a rice paddy field in Japan, and emended description of the genus Methylocystis (ex Whittenbury et al. 1970) Bowman et al. 1993.</title>
        <authorList>
            <person name="Kaise H."/>
            <person name="Sawadogo J.B."/>
            <person name="Alam M.S."/>
            <person name="Ueno C."/>
            <person name="Dianou D."/>
            <person name="Shinjo R."/>
            <person name="Asakawa S."/>
        </authorList>
    </citation>
    <scope>NUCLEOTIDE SEQUENCE [LARGE SCALE GENOMIC DNA]</scope>
    <source>
        <strain evidence="14 15">SS37A-Re</strain>
    </source>
</reference>
<feature type="region of interest" description="Disordered" evidence="11">
    <location>
        <begin position="38"/>
        <end position="74"/>
    </location>
</feature>
<dbReference type="RefSeq" id="WP_281928217.1">
    <property type="nucleotide sequence ID" value="NZ_AP027142.1"/>
</dbReference>
<dbReference type="SUPFAM" id="SSF56935">
    <property type="entry name" value="Porins"/>
    <property type="match status" value="1"/>
</dbReference>
<evidence type="ECO:0000256" key="7">
    <source>
        <dbReference type="ARBA" id="ARBA00023136"/>
    </source>
</evidence>
<proteinExistence type="inferred from homology"/>
<keyword evidence="9 10" id="KW-0998">Cell outer membrane</keyword>
<feature type="compositionally biased region" description="Low complexity" evidence="11">
    <location>
        <begin position="55"/>
        <end position="71"/>
    </location>
</feature>
<evidence type="ECO:0000256" key="2">
    <source>
        <dbReference type="ARBA" id="ARBA00022448"/>
    </source>
</evidence>
<keyword evidence="5 12" id="KW-0732">Signal</keyword>
<feature type="domain" description="TonB-dependent receptor-like beta-barrel" evidence="13">
    <location>
        <begin position="250"/>
        <end position="700"/>
    </location>
</feature>
<dbReference type="EMBL" id="AP027142">
    <property type="protein sequence ID" value="BDV34933.1"/>
    <property type="molecule type" value="Genomic_DNA"/>
</dbReference>
<protein>
    <recommendedName>
        <fullName evidence="13">TonB-dependent receptor-like beta-barrel domain-containing protein</fullName>
    </recommendedName>
</protein>
<evidence type="ECO:0000313" key="15">
    <source>
        <dbReference type="Proteomes" id="UP001317629"/>
    </source>
</evidence>
<dbReference type="Gene3D" id="2.40.170.20">
    <property type="entry name" value="TonB-dependent receptor, beta-barrel domain"/>
    <property type="match status" value="1"/>
</dbReference>
<gene>
    <name evidence="14" type="ORF">SS37A_24620</name>
</gene>
<feature type="chain" id="PRO_5046727514" description="TonB-dependent receptor-like beta-barrel domain-containing protein" evidence="12">
    <location>
        <begin position="28"/>
        <end position="734"/>
    </location>
</feature>
<evidence type="ECO:0000256" key="6">
    <source>
        <dbReference type="ARBA" id="ARBA00023077"/>
    </source>
</evidence>
<comment type="subcellular location">
    <subcellularLocation>
        <location evidence="1 10">Cell outer membrane</location>
        <topology evidence="1 10">Multi-pass membrane protein</topology>
    </subcellularLocation>
</comment>
<evidence type="ECO:0000256" key="11">
    <source>
        <dbReference type="SAM" id="MobiDB-lite"/>
    </source>
</evidence>
<keyword evidence="6" id="KW-0798">TonB box</keyword>
<dbReference type="PANTHER" id="PTHR30069:SF29">
    <property type="entry name" value="HEMOGLOBIN AND HEMOGLOBIN-HAPTOGLOBIN-BINDING PROTEIN 1-RELATED"/>
    <property type="match status" value="1"/>
</dbReference>
<keyword evidence="4 10" id="KW-0812">Transmembrane</keyword>
<keyword evidence="15" id="KW-1185">Reference proteome</keyword>
<evidence type="ECO:0000256" key="9">
    <source>
        <dbReference type="ARBA" id="ARBA00023237"/>
    </source>
</evidence>
<dbReference type="Gene3D" id="2.170.130.10">
    <property type="entry name" value="TonB-dependent receptor, plug domain"/>
    <property type="match status" value="1"/>
</dbReference>
<keyword evidence="2 10" id="KW-0813">Transport</keyword>
<dbReference type="InterPro" id="IPR037066">
    <property type="entry name" value="Plug_dom_sf"/>
</dbReference>
<dbReference type="Pfam" id="PF00593">
    <property type="entry name" value="TonB_dep_Rec_b-barrel"/>
    <property type="match status" value="1"/>
</dbReference>
<organism evidence="14 15">
    <name type="scientific">Methylocystis iwaonis</name>
    <dbReference type="NCBI Taxonomy" id="2885079"/>
    <lineage>
        <taxon>Bacteria</taxon>
        <taxon>Pseudomonadati</taxon>
        <taxon>Pseudomonadota</taxon>
        <taxon>Alphaproteobacteria</taxon>
        <taxon>Hyphomicrobiales</taxon>
        <taxon>Methylocystaceae</taxon>
        <taxon>Methylocystis</taxon>
    </lineage>
</organism>
<dbReference type="InterPro" id="IPR036942">
    <property type="entry name" value="Beta-barrel_TonB_sf"/>
</dbReference>
<evidence type="ECO:0000259" key="13">
    <source>
        <dbReference type="Pfam" id="PF00593"/>
    </source>
</evidence>
<evidence type="ECO:0000256" key="4">
    <source>
        <dbReference type="ARBA" id="ARBA00022692"/>
    </source>
</evidence>
<keyword evidence="8" id="KW-0675">Receptor</keyword>
<dbReference type="PANTHER" id="PTHR30069">
    <property type="entry name" value="TONB-DEPENDENT OUTER MEMBRANE RECEPTOR"/>
    <property type="match status" value="1"/>
</dbReference>
<evidence type="ECO:0000256" key="10">
    <source>
        <dbReference type="PROSITE-ProRule" id="PRU01360"/>
    </source>
</evidence>
<evidence type="ECO:0000256" key="12">
    <source>
        <dbReference type="SAM" id="SignalP"/>
    </source>
</evidence>
<evidence type="ECO:0000256" key="3">
    <source>
        <dbReference type="ARBA" id="ARBA00022452"/>
    </source>
</evidence>
<dbReference type="InterPro" id="IPR039426">
    <property type="entry name" value="TonB-dep_rcpt-like"/>
</dbReference>
<feature type="signal peptide" evidence="12">
    <location>
        <begin position="1"/>
        <end position="27"/>
    </location>
</feature>
<dbReference type="InterPro" id="IPR000531">
    <property type="entry name" value="Beta-barrel_TonB"/>
</dbReference>
<evidence type="ECO:0000256" key="5">
    <source>
        <dbReference type="ARBA" id="ARBA00022729"/>
    </source>
</evidence>
<accession>A0ABM8EAB1</accession>
<evidence type="ECO:0000256" key="8">
    <source>
        <dbReference type="ARBA" id="ARBA00023170"/>
    </source>
</evidence>
<name>A0ABM8EAB1_9HYPH</name>